<dbReference type="RefSeq" id="WP_279628796.1">
    <property type="nucleotide sequence ID" value="NZ_CBCRZR010000001.1"/>
</dbReference>
<dbReference type="AlphaFoldDB" id="A0A1X0N6Z1"/>
<protein>
    <submittedName>
        <fullName evidence="2">Restriction endonuclease</fullName>
    </submittedName>
</protein>
<gene>
    <name evidence="2" type="ORF">BZK31_12195</name>
</gene>
<comment type="caution">
    <text evidence="2">The sequence shown here is derived from an EMBL/GenBank/DDBJ whole genome shotgun (WGS) entry which is preliminary data.</text>
</comment>
<feature type="compositionally biased region" description="Basic and acidic residues" evidence="1">
    <location>
        <begin position="794"/>
        <end position="806"/>
    </location>
</feature>
<keyword evidence="2" id="KW-0378">Hydrolase</keyword>
<evidence type="ECO:0000313" key="3">
    <source>
        <dbReference type="Proteomes" id="UP000192815"/>
    </source>
</evidence>
<evidence type="ECO:0000256" key="1">
    <source>
        <dbReference type="SAM" id="MobiDB-lite"/>
    </source>
</evidence>
<sequence>MINSRVGGSVELQRVSLHNDEGHASTSSVHPNAVTPSNHPPLMPDQRGSRLMPTLESHAAAMGVALRHTELLARFQVEQASVGPSNAPKVSEHAALLIGGMLELANKDKPEADKAGFEVMAERLCAPRFALRQFESSEVRQLLNRFVSKDQVPDKAEVGRLLEGHATAIADQLEHFQLMHIAARSSVGGSARDQKTVETSQMALGEYAARASNAVSGALSEKIKDLDERVSVLDQRIKGLGEGDEKSRLMADKTAIVEARTMLASIQDDFSKTPQAKRLKSVAAHAQLDKQVKELNAERASMGFLQAAGRITAAAIPQFLSSMTHLGFIRTSTSDKMTDAVPSASSDADMLKATVIGLVAGVAHEGVTNVVKPMVQAGIQAAGLDKRLGMVPLKGVDTATVIPDPLEYKTQDGRMVRKSDDEMTAQKAQVKEQRAILEQQKVQVSSTHPLGEMIPYMSFGGGQAIRQLLHDFNQINGQTLTARALTSGMAGAVSASAQTLYQMNATYTDPQGRKIPVFTPDKAGSDLVKDLAKGLDPRDAGVRTSFYSKAVSGIQSAALTAQLPATAKAGVNGALSAGKIVGNMALAGLGSVSYLSTLYANQSVTGEAKALKDSGAGGATPMVARTETALNNIRHPDRESLPHTFSSSQMGGVPRVAENAYHMARGALQLPSQVAVDLLRAVEDGALSGLSSLRDKLKTQPQSPTTPPRPSSEEPVETIRVNDPVTPGNPTPLPQDLSRTRRPESVAPPDDNTLEALENGLLVASPTPVTQRASLQAKVSTGHKSAPVPPVDDDALRAMEEGKAKA</sequence>
<evidence type="ECO:0000313" key="2">
    <source>
        <dbReference type="EMBL" id="ORC59115.1"/>
    </source>
</evidence>
<keyword evidence="2" id="KW-0540">Nuclease</keyword>
<name>A0A1X0N6Z1_9PSED</name>
<dbReference type="GO" id="GO:0004519">
    <property type="term" value="F:endonuclease activity"/>
    <property type="evidence" value="ECO:0007669"/>
    <property type="project" value="UniProtKB-KW"/>
</dbReference>
<proteinExistence type="predicted"/>
<accession>A0A1X0N6Z1</accession>
<reference evidence="3" key="1">
    <citation type="submission" date="2017-02" db="EMBL/GenBank/DDBJ databases">
        <title>Pseudomonas floridae sp. nov., a novel pathogenic bacterial species isolated from tomato.</title>
        <authorList>
            <person name="Timilsina S."/>
            <person name="Vallad G.E."/>
            <person name="Jones J.B."/>
        </authorList>
    </citation>
    <scope>NUCLEOTIDE SEQUENCE [LARGE SCALE GENOMIC DNA]</scope>
    <source>
        <strain evidence="3">GEV388</strain>
    </source>
</reference>
<keyword evidence="3" id="KW-1185">Reference proteome</keyword>
<dbReference type="Proteomes" id="UP000192815">
    <property type="component" value="Unassembled WGS sequence"/>
</dbReference>
<feature type="region of interest" description="Disordered" evidence="1">
    <location>
        <begin position="692"/>
        <end position="752"/>
    </location>
</feature>
<feature type="compositionally biased region" description="Polar residues" evidence="1">
    <location>
        <begin position="24"/>
        <end position="37"/>
    </location>
</feature>
<feature type="compositionally biased region" description="Polar residues" evidence="1">
    <location>
        <begin position="767"/>
        <end position="783"/>
    </location>
</feature>
<feature type="region of interest" description="Disordered" evidence="1">
    <location>
        <begin position="765"/>
        <end position="806"/>
    </location>
</feature>
<organism evidence="2 3">
    <name type="scientific">Pseudomonas floridensis</name>
    <dbReference type="NCBI Taxonomy" id="1958950"/>
    <lineage>
        <taxon>Bacteria</taxon>
        <taxon>Pseudomonadati</taxon>
        <taxon>Pseudomonadota</taxon>
        <taxon>Gammaproteobacteria</taxon>
        <taxon>Pseudomonadales</taxon>
        <taxon>Pseudomonadaceae</taxon>
        <taxon>Pseudomonas</taxon>
    </lineage>
</organism>
<dbReference type="EMBL" id="MUIO01000040">
    <property type="protein sequence ID" value="ORC59115.1"/>
    <property type="molecule type" value="Genomic_DNA"/>
</dbReference>
<dbReference type="STRING" id="1958950.BZK31_12195"/>
<feature type="region of interest" description="Disordered" evidence="1">
    <location>
        <begin position="632"/>
        <end position="652"/>
    </location>
</feature>
<feature type="region of interest" description="Disordered" evidence="1">
    <location>
        <begin position="20"/>
        <end position="47"/>
    </location>
</feature>
<keyword evidence="2" id="KW-0255">Endonuclease</keyword>